<protein>
    <recommendedName>
        <fullName evidence="2">G patch domain-containing protein 11</fullName>
    </recommendedName>
    <alternativeName>
        <fullName evidence="3">Coiled-coil domain-containing protein 75</fullName>
    </alternativeName>
</protein>
<proteinExistence type="inferred from homology"/>
<name>A0A158R660_9BILA</name>
<evidence type="ECO:0000259" key="4">
    <source>
        <dbReference type="PROSITE" id="PS50174"/>
    </source>
</evidence>
<dbReference type="PROSITE" id="PS50174">
    <property type="entry name" value="G_PATCH"/>
    <property type="match status" value="1"/>
</dbReference>
<comment type="similarity">
    <text evidence="1">Belongs to the GPATCH11 family.</text>
</comment>
<dbReference type="Pfam" id="PF01585">
    <property type="entry name" value="G-patch"/>
    <property type="match status" value="1"/>
</dbReference>
<dbReference type="GO" id="GO:0000776">
    <property type="term" value="C:kinetochore"/>
    <property type="evidence" value="ECO:0007669"/>
    <property type="project" value="TreeGrafter"/>
</dbReference>
<dbReference type="Pfam" id="PF13821">
    <property type="entry name" value="DUF4187"/>
    <property type="match status" value="1"/>
</dbReference>
<dbReference type="InterPro" id="IPR025239">
    <property type="entry name" value="DUF4187"/>
</dbReference>
<dbReference type="GO" id="GO:0003676">
    <property type="term" value="F:nucleic acid binding"/>
    <property type="evidence" value="ECO:0007669"/>
    <property type="project" value="InterPro"/>
</dbReference>
<dbReference type="InterPro" id="IPR039249">
    <property type="entry name" value="GPATCH11"/>
</dbReference>
<dbReference type="InterPro" id="IPR000467">
    <property type="entry name" value="G_patch_dom"/>
</dbReference>
<evidence type="ECO:0000256" key="2">
    <source>
        <dbReference type="ARBA" id="ARBA00021978"/>
    </source>
</evidence>
<keyword evidence="5" id="KW-1185">Reference proteome</keyword>
<dbReference type="SMART" id="SM01173">
    <property type="entry name" value="DUF4187"/>
    <property type="match status" value="1"/>
</dbReference>
<sequence length="305" mass="34583">MMSASTSAVAAEELKSDVDDYMSEVFIAHASSIRPGLARTANEKRALRIETAKADNVERQRKIPRRADLEREMREAGLAKPVGEESKGFALLQKMGYKPGMSIGVKREGSDEGIKIPITVDFKTSRSGLGHENEEKEKQKLRAELHLKAALARSKTNLLLLGDFRKRKRAAAVMKLVYGDLIRSRKACEELDTRKGLSSPVVPEFWPIYEVNDETGVARSARINQYDNKDERVIFKYSNGKLAPPELKFEELHDVELTDRLEDITHYLRDQHLYCIWCGCQYESVEDLNRQCPGNTRDAHDDGDE</sequence>
<evidence type="ECO:0000313" key="6">
    <source>
        <dbReference type="WBParaSite" id="SMUV_0000960001-mRNA-1"/>
    </source>
</evidence>
<dbReference type="AlphaFoldDB" id="A0A158R660"/>
<dbReference type="PANTHER" id="PTHR21032:SF0">
    <property type="entry name" value="G PATCH DOMAIN-CONTAINING PROTEIN 11"/>
    <property type="match status" value="1"/>
</dbReference>
<dbReference type="Proteomes" id="UP000046393">
    <property type="component" value="Unplaced"/>
</dbReference>
<evidence type="ECO:0000256" key="3">
    <source>
        <dbReference type="ARBA" id="ARBA00030688"/>
    </source>
</evidence>
<feature type="domain" description="G-patch" evidence="4">
    <location>
        <begin position="84"/>
        <end position="134"/>
    </location>
</feature>
<evidence type="ECO:0000313" key="5">
    <source>
        <dbReference type="Proteomes" id="UP000046393"/>
    </source>
</evidence>
<reference evidence="6" key="1">
    <citation type="submission" date="2016-04" db="UniProtKB">
        <authorList>
            <consortium name="WormBaseParasite"/>
        </authorList>
    </citation>
    <scope>IDENTIFICATION</scope>
</reference>
<dbReference type="WBParaSite" id="SMUV_0000960001-mRNA-1">
    <property type="protein sequence ID" value="SMUV_0000960001-mRNA-1"/>
    <property type="gene ID" value="SMUV_0000960001"/>
</dbReference>
<dbReference type="SMART" id="SM00443">
    <property type="entry name" value="G_patch"/>
    <property type="match status" value="1"/>
</dbReference>
<accession>A0A158R660</accession>
<evidence type="ECO:0000256" key="1">
    <source>
        <dbReference type="ARBA" id="ARBA00007140"/>
    </source>
</evidence>
<organism evidence="5 6">
    <name type="scientific">Syphacia muris</name>
    <dbReference type="NCBI Taxonomy" id="451379"/>
    <lineage>
        <taxon>Eukaryota</taxon>
        <taxon>Metazoa</taxon>
        <taxon>Ecdysozoa</taxon>
        <taxon>Nematoda</taxon>
        <taxon>Chromadorea</taxon>
        <taxon>Rhabditida</taxon>
        <taxon>Spirurina</taxon>
        <taxon>Oxyuridomorpha</taxon>
        <taxon>Oxyuroidea</taxon>
        <taxon>Oxyuridae</taxon>
        <taxon>Syphacia</taxon>
    </lineage>
</organism>
<dbReference type="PANTHER" id="PTHR21032">
    <property type="entry name" value="G PATCH DOMAIN-CONTAINING PROTEIN 11"/>
    <property type="match status" value="1"/>
</dbReference>